<proteinExistence type="predicted"/>
<name>A0AAC9PWD8_9FLAO</name>
<evidence type="ECO:0008006" key="4">
    <source>
        <dbReference type="Google" id="ProtNLM"/>
    </source>
</evidence>
<dbReference type="InterPro" id="IPR021428">
    <property type="entry name" value="DUF3078"/>
</dbReference>
<dbReference type="KEGG" id="lvn:BWR22_04750"/>
<keyword evidence="3" id="KW-1185">Reference proteome</keyword>
<evidence type="ECO:0000313" key="2">
    <source>
        <dbReference type="EMBL" id="APX99647.1"/>
    </source>
</evidence>
<keyword evidence="1" id="KW-0732">Signal</keyword>
<protein>
    <recommendedName>
        <fullName evidence="4">DUF3078 domain-containing protein</fullName>
    </recommendedName>
</protein>
<sequence>MRYCLLFVVVFSFQLVKAQDSIVKVLDTVKWVQKNQAGLDVNEVTFVNWNAGGSNSVSALFNLVSSLRYKKDNLIWKSSVRTRYGINKQENQKLRKTEDELELISSIGYRKDTLTNWYYSGRLNFKTQYSNGYTYPNRDNPISRFMSPGYLFIGGGVEYGKNLEKLSFYFSPLTFKGTYVLDQKLADAGSFGVEPAVYDELGNRIEKGENARTEMGILVTNAYETELLENIYIRNQLSFYTDYLNSFGNVDVDWEIVFDFKVNSYVKATLGSHLKYDNDIKIAEETINEDEFLERGARVQWKQLLGVGVTMEF</sequence>
<evidence type="ECO:0000313" key="3">
    <source>
        <dbReference type="Proteomes" id="UP000187506"/>
    </source>
</evidence>
<feature type="signal peptide" evidence="1">
    <location>
        <begin position="1"/>
        <end position="18"/>
    </location>
</feature>
<accession>A0AAC9PWD8</accession>
<dbReference type="RefSeq" id="WP_076732276.1">
    <property type="nucleotide sequence ID" value="NZ_CP019352.1"/>
</dbReference>
<gene>
    <name evidence="2" type="ORF">BWR22_04750</name>
</gene>
<feature type="chain" id="PRO_5041909258" description="DUF3078 domain-containing protein" evidence="1">
    <location>
        <begin position="19"/>
        <end position="313"/>
    </location>
</feature>
<organism evidence="2 3">
    <name type="scientific">Lacinutrix venerupis</name>
    <dbReference type="NCBI Taxonomy" id="1486034"/>
    <lineage>
        <taxon>Bacteria</taxon>
        <taxon>Pseudomonadati</taxon>
        <taxon>Bacteroidota</taxon>
        <taxon>Flavobacteriia</taxon>
        <taxon>Flavobacteriales</taxon>
        <taxon>Flavobacteriaceae</taxon>
        <taxon>Lacinutrix</taxon>
    </lineage>
</organism>
<dbReference type="Pfam" id="PF11276">
    <property type="entry name" value="DUF3078"/>
    <property type="match status" value="1"/>
</dbReference>
<dbReference type="Proteomes" id="UP000187506">
    <property type="component" value="Chromosome"/>
</dbReference>
<dbReference type="EMBL" id="CP019352">
    <property type="protein sequence ID" value="APX99647.1"/>
    <property type="molecule type" value="Genomic_DNA"/>
</dbReference>
<reference evidence="2 3" key="1">
    <citation type="submission" date="2017-01" db="EMBL/GenBank/DDBJ databases">
        <title>Complete genome of Lacinutrix venerupis DOK2-8 isolated from seawater in Dokdo.</title>
        <authorList>
            <person name="Chi W.-J."/>
            <person name="Kim J.H."/>
        </authorList>
    </citation>
    <scope>NUCLEOTIDE SEQUENCE [LARGE SCALE GENOMIC DNA]</scope>
    <source>
        <strain evidence="2 3">DOK2-8</strain>
    </source>
</reference>
<evidence type="ECO:0000256" key="1">
    <source>
        <dbReference type="SAM" id="SignalP"/>
    </source>
</evidence>
<dbReference type="AlphaFoldDB" id="A0AAC9PWD8"/>